<sequence>MVIGLVAGLVLLIVVAVVLVVTLGGGDDDDTVTAGASSSSSSAPSATSSAPSSPTSSAPGPSPSGGFTAAPSGGADVTGFIAQLPVDFDDCADAPLAGDGDVAAAACGAALTQPGPEAAAFYLYPDQGTLDQVFSSDVTDEGLAEFAVEDDCSTGTGYGEWTYSGGEVGGQVACQIAADGYVVVAWTDDQYLTEGVVRSPGTTQAEVSALYDWWTANSEYQG</sequence>
<evidence type="ECO:0000256" key="1">
    <source>
        <dbReference type="SAM" id="MobiDB-lite"/>
    </source>
</evidence>
<dbReference type="KEGG" id="mmar:MODMU_4646"/>
<feature type="region of interest" description="Disordered" evidence="1">
    <location>
        <begin position="32"/>
        <end position="69"/>
    </location>
</feature>
<dbReference type="Proteomes" id="UP000006461">
    <property type="component" value="Chromosome"/>
</dbReference>
<reference evidence="2 3" key="1">
    <citation type="journal article" date="2012" name="J. Bacteriol.">
        <title>Genome Sequence of Radiation-Resistant Modestobacter marinus Strain BC501, a Representative Actinobacterium That Thrives on Calcareous Stone Surfaces.</title>
        <authorList>
            <person name="Normand P."/>
            <person name="Gury J."/>
            <person name="Pujic P."/>
            <person name="Chouaia B."/>
            <person name="Crotti E."/>
            <person name="Brusetti L."/>
            <person name="Daffonchio D."/>
            <person name="Vacherie B."/>
            <person name="Barbe V."/>
            <person name="Medigue C."/>
            <person name="Calteau A."/>
            <person name="Ghodhbane-Gtari F."/>
            <person name="Essoussi I."/>
            <person name="Nouioui I."/>
            <person name="Abbassi-Ghozzi I."/>
            <person name="Gtari M."/>
        </authorList>
    </citation>
    <scope>NUCLEOTIDE SEQUENCE [LARGE SCALE GENOMIC DNA]</scope>
    <source>
        <strain evidence="3">BC 501</strain>
    </source>
</reference>
<evidence type="ECO:0000313" key="3">
    <source>
        <dbReference type="Proteomes" id="UP000006461"/>
    </source>
</evidence>
<name>I4F315_MODI5</name>
<dbReference type="HOGENOM" id="CLU_1244163_0_0_11"/>
<evidence type="ECO:0008006" key="4">
    <source>
        <dbReference type="Google" id="ProtNLM"/>
    </source>
</evidence>
<dbReference type="eggNOG" id="ENOG5033MBS">
    <property type="taxonomic scope" value="Bacteria"/>
</dbReference>
<evidence type="ECO:0000313" key="2">
    <source>
        <dbReference type="EMBL" id="CCH90028.1"/>
    </source>
</evidence>
<keyword evidence="3" id="KW-1185">Reference proteome</keyword>
<dbReference type="OrthoDB" id="5195851at2"/>
<accession>I4F315</accession>
<protein>
    <recommendedName>
        <fullName evidence="4">Serine/threonine protein kinase</fullName>
    </recommendedName>
</protein>
<organism evidence="2 3">
    <name type="scientific">Modestobacter italicus (strain DSM 44449 / CECT 9708 / BC 501)</name>
    <dbReference type="NCBI Taxonomy" id="2732864"/>
    <lineage>
        <taxon>Bacteria</taxon>
        <taxon>Bacillati</taxon>
        <taxon>Actinomycetota</taxon>
        <taxon>Actinomycetes</taxon>
        <taxon>Geodermatophilales</taxon>
        <taxon>Geodermatophilaceae</taxon>
        <taxon>Modestobacter</taxon>
    </lineage>
</organism>
<proteinExistence type="predicted"/>
<dbReference type="AlphaFoldDB" id="I4F315"/>
<gene>
    <name evidence="2" type="ordered locus">MODMU_4646</name>
</gene>
<dbReference type="EMBL" id="FO203431">
    <property type="protein sequence ID" value="CCH90028.1"/>
    <property type="molecule type" value="Genomic_DNA"/>
</dbReference>